<dbReference type="GO" id="GO:0016491">
    <property type="term" value="F:oxidoreductase activity"/>
    <property type="evidence" value="ECO:0007669"/>
    <property type="project" value="InterPro"/>
</dbReference>
<dbReference type="Pfam" id="PF00175">
    <property type="entry name" value="NAD_binding_1"/>
    <property type="match status" value="1"/>
</dbReference>
<dbReference type="InterPro" id="IPR012675">
    <property type="entry name" value="Beta-grasp_dom_sf"/>
</dbReference>
<evidence type="ECO:0000256" key="1">
    <source>
        <dbReference type="SAM" id="MobiDB-lite"/>
    </source>
</evidence>
<gene>
    <name evidence="4" type="ORF">OR16_16012</name>
</gene>
<dbReference type="InterPro" id="IPR036010">
    <property type="entry name" value="2Fe-2S_ferredoxin-like_sf"/>
</dbReference>
<dbReference type="CDD" id="cd00207">
    <property type="entry name" value="fer2"/>
    <property type="match status" value="1"/>
</dbReference>
<feature type="compositionally biased region" description="Polar residues" evidence="1">
    <location>
        <begin position="1"/>
        <end position="11"/>
    </location>
</feature>
<dbReference type="PROSITE" id="PS51384">
    <property type="entry name" value="FAD_FR"/>
    <property type="match status" value="1"/>
</dbReference>
<dbReference type="PATRIC" id="fig|1127483.3.peg.3214"/>
<evidence type="ECO:0000259" key="3">
    <source>
        <dbReference type="PROSITE" id="PS51384"/>
    </source>
</evidence>
<dbReference type="AlphaFoldDB" id="H1S5R1"/>
<dbReference type="Pfam" id="PF00970">
    <property type="entry name" value="FAD_binding_6"/>
    <property type="match status" value="1"/>
</dbReference>
<proteinExistence type="predicted"/>
<reference evidence="4 5" key="1">
    <citation type="journal article" date="2012" name="J. Bacteriol.">
        <title>De Novo Genome Project of Cupriavidus basilensis OR16.</title>
        <authorList>
            <person name="Cserhati M."/>
            <person name="Kriszt B."/>
            <person name="Szoboszlay S."/>
            <person name="Toth A."/>
            <person name="Szabo I."/>
            <person name="Tancsics A."/>
            <person name="Nagy I."/>
            <person name="Horvath B."/>
            <person name="Nagy I."/>
            <person name="Kukolya J."/>
        </authorList>
    </citation>
    <scope>NUCLEOTIDE SEQUENCE [LARGE SCALE GENOMIC DNA]</scope>
    <source>
        <strain evidence="4 5">OR16</strain>
    </source>
</reference>
<feature type="region of interest" description="Disordered" evidence="1">
    <location>
        <begin position="1"/>
        <end position="32"/>
    </location>
</feature>
<dbReference type="Gene3D" id="2.30.110.10">
    <property type="entry name" value="Electron Transport, Fmn-binding Protein, Chain A"/>
    <property type="match status" value="1"/>
</dbReference>
<evidence type="ECO:0000259" key="2">
    <source>
        <dbReference type="PROSITE" id="PS51085"/>
    </source>
</evidence>
<dbReference type="PROSITE" id="PS51085">
    <property type="entry name" value="2FE2S_FER_2"/>
    <property type="match status" value="1"/>
</dbReference>
<protein>
    <submittedName>
        <fullName evidence="4">Putative oxidoreductase</fullName>
    </submittedName>
</protein>
<dbReference type="SUPFAM" id="SSF63380">
    <property type="entry name" value="Riboflavin synthase domain-like"/>
    <property type="match status" value="1"/>
</dbReference>
<dbReference type="InterPro" id="IPR017927">
    <property type="entry name" value="FAD-bd_FR_type"/>
</dbReference>
<dbReference type="Gene3D" id="3.40.50.80">
    <property type="entry name" value="Nucleotide-binding domain of ferredoxin-NADP reductase (FNR) module"/>
    <property type="match status" value="1"/>
</dbReference>
<dbReference type="PANTHER" id="PTHR42815">
    <property type="entry name" value="FAD-BINDING, PUTATIVE (AFU_ORTHOLOGUE AFUA_6G07600)-RELATED"/>
    <property type="match status" value="1"/>
</dbReference>
<dbReference type="GO" id="GO:0051537">
    <property type="term" value="F:2 iron, 2 sulfur cluster binding"/>
    <property type="evidence" value="ECO:0007669"/>
    <property type="project" value="InterPro"/>
</dbReference>
<dbReference type="SUPFAM" id="SSF54292">
    <property type="entry name" value="2Fe-2S ferredoxin-like"/>
    <property type="match status" value="1"/>
</dbReference>
<dbReference type="InterPro" id="IPR006058">
    <property type="entry name" value="2Fe2S_fd_BS"/>
</dbReference>
<dbReference type="PROSITE" id="PS00197">
    <property type="entry name" value="2FE2S_FER_1"/>
    <property type="match status" value="1"/>
</dbReference>
<dbReference type="RefSeq" id="WP_006158755.1">
    <property type="nucleotide sequence ID" value="NZ_AHJE01000038.1"/>
</dbReference>
<dbReference type="InterPro" id="IPR012349">
    <property type="entry name" value="Split_barrel_FMN-bd"/>
</dbReference>
<sequence length="714" mass="76171">MSAQAQPSAQPTHAPAQSWHAGERSLQERAGVAGRMADVGRRVVRDYMPDQHREFFAQLPMVVLGAVAPDGRVWATLRAGQPGFLRSPDATTLDIAMAREPADPADAGMEDGSAIGLLGIDLLTRRRNRMNGTARRGAGGGGDGGGGGGGVLRIDVGQSFGNCPQYIQKRVFEFTRAPGASGRPAVPAAQHFTALDTRARALIGSADMFFVASYVDLEDGQRQVDVSHRGGKPGFVRIDADGGLTIPDFAGNLFFNTLGNFVLNPIAGLVFTDLRTGELLQLSGKAEVILDSPEIAAFQGAERLWRFLPEQIVRRDEALPLRWQPQADGASPNALMTGSWDEAAGRQRAAALANAWRPLRVARIVEESSVVRSLHLEPADGAGRVAHLAGQFLPIRVTLAGHAQPVMRTYTLSVSPADDRYRISVKREGTVSRHLHDNVKVGDVIEARAPSGHFTIDAAERRPAVLLAAGIGVTPMLAMLRQIVYEGLRTRRVRPTWFFHSARTLAERAFSKELAALAESAGGAVELVRLLSDPKDAARGKDYDVSGRIDIDTLRGRLPFDDYDFYLCGPTAFMQSLYDGLRALNVADARIHAEAFGASSVVRKRDAGWPATPAARPASRPVPVTFVQSGKEARWMPGGGSLLALAEQRGLTPAFGCRGGSCGSCSTRVLQGTVAYAEAPAFDVAHGEALICCAVPAAADADGIQAAVPLQLAL</sequence>
<dbReference type="OrthoDB" id="9796486at2"/>
<dbReference type="Gene3D" id="2.40.30.10">
    <property type="entry name" value="Translation factors"/>
    <property type="match status" value="1"/>
</dbReference>
<dbReference type="CDD" id="cd06184">
    <property type="entry name" value="flavohem_like_fad_nad_binding"/>
    <property type="match status" value="1"/>
</dbReference>
<dbReference type="SUPFAM" id="SSF50475">
    <property type="entry name" value="FMN-binding split barrel"/>
    <property type="match status" value="1"/>
</dbReference>
<accession>H1S5R1</accession>
<dbReference type="PANTHER" id="PTHR42815:SF2">
    <property type="entry name" value="FAD-BINDING, PUTATIVE (AFU_ORTHOLOGUE AFUA_6G07600)-RELATED"/>
    <property type="match status" value="1"/>
</dbReference>
<evidence type="ECO:0000313" key="5">
    <source>
        <dbReference type="Proteomes" id="UP000005808"/>
    </source>
</evidence>
<dbReference type="InterPro" id="IPR017938">
    <property type="entry name" value="Riboflavin_synthase-like_b-brl"/>
</dbReference>
<dbReference type="Pfam" id="PF00111">
    <property type="entry name" value="Fer2"/>
    <property type="match status" value="1"/>
</dbReference>
<dbReference type="InterPro" id="IPR001433">
    <property type="entry name" value="OxRdtase_FAD/NAD-bd"/>
</dbReference>
<dbReference type="PRINTS" id="PR00410">
    <property type="entry name" value="PHEHYDRXLASE"/>
</dbReference>
<evidence type="ECO:0000313" key="4">
    <source>
        <dbReference type="EMBL" id="EHP42143.1"/>
    </source>
</evidence>
<organism evidence="4 5">
    <name type="scientific">Cupriavidus basilensis OR16</name>
    <dbReference type="NCBI Taxonomy" id="1127483"/>
    <lineage>
        <taxon>Bacteria</taxon>
        <taxon>Pseudomonadati</taxon>
        <taxon>Pseudomonadota</taxon>
        <taxon>Betaproteobacteria</taxon>
        <taxon>Burkholderiales</taxon>
        <taxon>Burkholderiaceae</taxon>
        <taxon>Cupriavidus</taxon>
    </lineage>
</organism>
<dbReference type="Proteomes" id="UP000005808">
    <property type="component" value="Unassembled WGS sequence"/>
</dbReference>
<feature type="domain" description="FAD-binding FR-type" evidence="3">
    <location>
        <begin position="354"/>
        <end position="457"/>
    </location>
</feature>
<comment type="caution">
    <text evidence="4">The sequence shown here is derived from an EMBL/GenBank/DDBJ whole genome shotgun (WGS) entry which is preliminary data.</text>
</comment>
<name>H1S5R1_9BURK</name>
<feature type="domain" description="2Fe-2S ferredoxin-type" evidence="2">
    <location>
        <begin position="622"/>
        <end position="712"/>
    </location>
</feature>
<dbReference type="InterPro" id="IPR001041">
    <property type="entry name" value="2Fe-2S_ferredoxin-type"/>
</dbReference>
<dbReference type="Gene3D" id="3.10.20.30">
    <property type="match status" value="1"/>
</dbReference>
<dbReference type="EMBL" id="AHJE01000038">
    <property type="protein sequence ID" value="EHP42143.1"/>
    <property type="molecule type" value="Genomic_DNA"/>
</dbReference>
<dbReference type="InterPro" id="IPR008333">
    <property type="entry name" value="Cbr1-like_FAD-bd_dom"/>
</dbReference>
<dbReference type="SUPFAM" id="SSF52343">
    <property type="entry name" value="Ferredoxin reductase-like, C-terminal NADP-linked domain"/>
    <property type="match status" value="1"/>
</dbReference>
<dbReference type="InterPro" id="IPR039261">
    <property type="entry name" value="FNR_nucleotide-bd"/>
</dbReference>